<dbReference type="RefSeq" id="WP_178302674.1">
    <property type="nucleotide sequence ID" value="NZ_BAABXL010000001.1"/>
</dbReference>
<dbReference type="PANTHER" id="PTHR11085">
    <property type="entry name" value="NAD-DEPENDENT PROTEIN DEACYLASE SIRTUIN-5, MITOCHONDRIAL-RELATED"/>
    <property type="match status" value="1"/>
</dbReference>
<dbReference type="InterPro" id="IPR050134">
    <property type="entry name" value="NAD-dep_sirtuin_deacylases"/>
</dbReference>
<feature type="domain" description="Deacetylase sirtuin-type" evidence="3">
    <location>
        <begin position="11"/>
        <end position="288"/>
    </location>
</feature>
<keyword evidence="2" id="KW-0479">Metal-binding</keyword>
<feature type="binding site" evidence="2">
    <location>
        <position position="186"/>
    </location>
    <ligand>
        <name>Zn(2+)</name>
        <dbReference type="ChEBI" id="CHEBI:29105"/>
    </ligand>
</feature>
<organism evidence="4 5">
    <name type="scientific">Enterocloster alcoholdehydrogenati</name>
    <dbReference type="NCBI Taxonomy" id="2547410"/>
    <lineage>
        <taxon>Bacteria</taxon>
        <taxon>Bacillati</taxon>
        <taxon>Bacillota</taxon>
        <taxon>Clostridia</taxon>
        <taxon>Lachnospirales</taxon>
        <taxon>Lachnospiraceae</taxon>
        <taxon>Enterocloster</taxon>
    </lineage>
</organism>
<dbReference type="EMBL" id="BAABXL010000001">
    <property type="protein sequence ID" value="GAA6268136.1"/>
    <property type="molecule type" value="Genomic_DNA"/>
</dbReference>
<name>A0ABQ0AVS3_9FIRM</name>
<keyword evidence="5" id="KW-1185">Reference proteome</keyword>
<keyword evidence="2" id="KW-0862">Zinc</keyword>
<dbReference type="PANTHER" id="PTHR11085:SF10">
    <property type="entry name" value="NAD-DEPENDENT PROTEIN DEACYLASE SIRTUIN-5, MITOCHONDRIAL-RELATED"/>
    <property type="match status" value="1"/>
</dbReference>
<evidence type="ECO:0000313" key="5">
    <source>
        <dbReference type="Proteomes" id="UP001600894"/>
    </source>
</evidence>
<keyword evidence="1" id="KW-0520">NAD</keyword>
<sequence>MFSRILTKKSTEPCSEQIKQLRQALREADAVVIGAGAGLSAAAGFTYFGERFEKNFADFMQAYGISDMYSGGFYPFQTLEEYWAWWSRHIMLNRYEKAPKPVYDKLLKLVKEKDYFVLTTNVDHQFQMAGFDKKRLFCTQGDYGLWQCSRPCHQKTYDNEETVRRMAAMQRDMRVPTEMVPHCPVCQAPMTMNLRCDHRFVQDEGWYRAARSYEDFIRRHEAVRVLFWELGVGENTPAIIKYPFWKYTAQNDLATYVCVNMNEAFAPHEIMKRSVCIEGEIEMVLESV</sequence>
<dbReference type="PROSITE" id="PS50305">
    <property type="entry name" value="SIRTUIN"/>
    <property type="match status" value="1"/>
</dbReference>
<feature type="binding site" evidence="2">
    <location>
        <position position="183"/>
    </location>
    <ligand>
        <name>Zn(2+)</name>
        <dbReference type="ChEBI" id="CHEBI:29105"/>
    </ligand>
</feature>
<dbReference type="InterPro" id="IPR029035">
    <property type="entry name" value="DHS-like_NAD/FAD-binding_dom"/>
</dbReference>
<comment type="caution">
    <text evidence="4">The sequence shown here is derived from an EMBL/GenBank/DDBJ whole genome shotgun (WGS) entry which is preliminary data.</text>
</comment>
<evidence type="ECO:0000313" key="4">
    <source>
        <dbReference type="EMBL" id="GAA6268136.1"/>
    </source>
</evidence>
<feature type="binding site" evidence="2">
    <location>
        <position position="148"/>
    </location>
    <ligand>
        <name>Zn(2+)</name>
        <dbReference type="ChEBI" id="CHEBI:29105"/>
    </ligand>
</feature>
<protein>
    <recommendedName>
        <fullName evidence="3">Deacetylase sirtuin-type domain-containing protein</fullName>
    </recommendedName>
</protein>
<dbReference type="SUPFAM" id="SSF52467">
    <property type="entry name" value="DHS-like NAD/FAD-binding domain"/>
    <property type="match status" value="1"/>
</dbReference>
<evidence type="ECO:0000256" key="2">
    <source>
        <dbReference type="PROSITE-ProRule" id="PRU00236"/>
    </source>
</evidence>
<evidence type="ECO:0000256" key="1">
    <source>
        <dbReference type="ARBA" id="ARBA00023027"/>
    </source>
</evidence>
<dbReference type="Proteomes" id="UP001600894">
    <property type="component" value="Unassembled WGS sequence"/>
</dbReference>
<comment type="caution">
    <text evidence="2">Lacks conserved residue(s) required for the propagation of feature annotation.</text>
</comment>
<gene>
    <name evidence="4" type="ORF">F130042H8_11960</name>
</gene>
<evidence type="ECO:0000259" key="3">
    <source>
        <dbReference type="PROSITE" id="PS50305"/>
    </source>
</evidence>
<accession>A0ABQ0AVS3</accession>
<reference evidence="4 5" key="1">
    <citation type="submission" date="2024-04" db="EMBL/GenBank/DDBJ databases">
        <title>Defined microbial consortia suppress multidrug-resistant proinflammatory Enterobacteriaceae via ecological control.</title>
        <authorList>
            <person name="Furuichi M."/>
            <person name="Kawaguchi T."/>
            <person name="Pust M."/>
            <person name="Yasuma K."/>
            <person name="Plichta D."/>
            <person name="Hasegawa N."/>
            <person name="Ohya T."/>
            <person name="Bhattarai S."/>
            <person name="Sasajima S."/>
            <person name="Aoto Y."/>
            <person name="Tuganbaev T."/>
            <person name="Yaginuma M."/>
            <person name="Ueda M."/>
            <person name="Okahashi N."/>
            <person name="Amafuji K."/>
            <person name="Kiridooshi Y."/>
            <person name="Sugita K."/>
            <person name="Strazar M."/>
            <person name="Skelly A."/>
            <person name="Suda W."/>
            <person name="Hattori M."/>
            <person name="Nakamoto N."/>
            <person name="Caballero S."/>
            <person name="Norman J."/>
            <person name="Olle B."/>
            <person name="Tanoue T."/>
            <person name="Arita M."/>
            <person name="Bucci V."/>
            <person name="Atarashi K."/>
            <person name="Xavier R."/>
            <person name="Honda K."/>
        </authorList>
    </citation>
    <scope>NUCLEOTIDE SEQUENCE [LARGE SCALE GENOMIC DNA]</scope>
    <source>
        <strain evidence="5">f13</strain>
    </source>
</reference>
<dbReference type="InterPro" id="IPR026590">
    <property type="entry name" value="Ssirtuin_cat_dom"/>
</dbReference>
<dbReference type="Gene3D" id="3.40.50.1220">
    <property type="entry name" value="TPP-binding domain"/>
    <property type="match status" value="1"/>
</dbReference>
<feature type="binding site" evidence="2">
    <location>
        <position position="152"/>
    </location>
    <ligand>
        <name>Zn(2+)</name>
        <dbReference type="ChEBI" id="CHEBI:29105"/>
    </ligand>
</feature>
<proteinExistence type="predicted"/>